<name>A0AAD5U0D3_9FUNG</name>
<evidence type="ECO:0000313" key="2">
    <source>
        <dbReference type="Proteomes" id="UP001211065"/>
    </source>
</evidence>
<protein>
    <submittedName>
        <fullName evidence="1">Uncharacterized protein</fullName>
    </submittedName>
</protein>
<reference evidence="1" key="1">
    <citation type="submission" date="2020-05" db="EMBL/GenBank/DDBJ databases">
        <title>Phylogenomic resolution of chytrid fungi.</title>
        <authorList>
            <person name="Stajich J.E."/>
            <person name="Amses K."/>
            <person name="Simmons R."/>
            <person name="Seto K."/>
            <person name="Myers J."/>
            <person name="Bonds A."/>
            <person name="Quandt C.A."/>
            <person name="Barry K."/>
            <person name="Liu P."/>
            <person name="Grigoriev I."/>
            <person name="Longcore J.E."/>
            <person name="James T.Y."/>
        </authorList>
    </citation>
    <scope>NUCLEOTIDE SEQUENCE</scope>
    <source>
        <strain evidence="1">JEL0476</strain>
    </source>
</reference>
<keyword evidence="2" id="KW-1185">Reference proteome</keyword>
<evidence type="ECO:0000313" key="1">
    <source>
        <dbReference type="EMBL" id="KAJ3220428.1"/>
    </source>
</evidence>
<dbReference type="Proteomes" id="UP001211065">
    <property type="component" value="Unassembled WGS sequence"/>
</dbReference>
<organism evidence="1 2">
    <name type="scientific">Clydaea vesicula</name>
    <dbReference type="NCBI Taxonomy" id="447962"/>
    <lineage>
        <taxon>Eukaryota</taxon>
        <taxon>Fungi</taxon>
        <taxon>Fungi incertae sedis</taxon>
        <taxon>Chytridiomycota</taxon>
        <taxon>Chytridiomycota incertae sedis</taxon>
        <taxon>Chytridiomycetes</taxon>
        <taxon>Lobulomycetales</taxon>
        <taxon>Lobulomycetaceae</taxon>
        <taxon>Clydaea</taxon>
    </lineage>
</organism>
<proteinExistence type="predicted"/>
<feature type="non-terminal residue" evidence="1">
    <location>
        <position position="1"/>
    </location>
</feature>
<gene>
    <name evidence="1" type="ORF">HK099_004363</name>
</gene>
<comment type="caution">
    <text evidence="1">The sequence shown here is derived from an EMBL/GenBank/DDBJ whole genome shotgun (WGS) entry which is preliminary data.</text>
</comment>
<sequence>SYKTINTDDLKAINLTFFNEIERLKNLKPYKNNFQDDKNQHVFTIFWVVKDSKTFGFIFSFNLDPTFLKDFDDNLDFINLINENT</sequence>
<dbReference type="EMBL" id="JADGJW010000304">
    <property type="protein sequence ID" value="KAJ3220428.1"/>
    <property type="molecule type" value="Genomic_DNA"/>
</dbReference>
<accession>A0AAD5U0D3</accession>
<dbReference type="AlphaFoldDB" id="A0AAD5U0D3"/>